<dbReference type="EMBL" id="JABFTS010000003">
    <property type="protein sequence ID" value="MCE8051802.1"/>
    <property type="molecule type" value="Genomic_DNA"/>
</dbReference>
<organism evidence="10 11">
    <name type="scientific">Billgrantia desiderata</name>
    <dbReference type="NCBI Taxonomy" id="52021"/>
    <lineage>
        <taxon>Bacteria</taxon>
        <taxon>Pseudomonadati</taxon>
        <taxon>Pseudomonadota</taxon>
        <taxon>Gammaproteobacteria</taxon>
        <taxon>Oceanospirillales</taxon>
        <taxon>Halomonadaceae</taxon>
        <taxon>Billgrantia</taxon>
    </lineage>
</organism>
<evidence type="ECO:0000256" key="8">
    <source>
        <dbReference type="ARBA" id="ARBA00035655"/>
    </source>
</evidence>
<feature type="transmembrane region" description="Helical" evidence="9">
    <location>
        <begin position="6"/>
        <end position="33"/>
    </location>
</feature>
<dbReference type="PANTHER" id="PTHR30574">
    <property type="entry name" value="INNER MEMBRANE PROTEIN YEDE"/>
    <property type="match status" value="1"/>
</dbReference>
<evidence type="ECO:0000256" key="2">
    <source>
        <dbReference type="ARBA" id="ARBA00022448"/>
    </source>
</evidence>
<sequence length="341" mass="34984">MSHTELVVWAGLAIGLVFGAVGQLSGFCLLRGVVNATTQGDSRKLRAFAVAMGVAVLGSQGLVATGLVSLDASLYAVDRFSWLAVPLGGLLFGYGMALANGCGARALVLLASGNLRSFVVLVCLGLAAFMMLSGVLAPLRLWLEGTTTLRLPAATLPNLIGLPGWLPALLVGGGLCAWAFTSPAFRHTPREWASGLAIGALVPASWYTTGVLGFDDFEPVRLASLTFVAPIGESLQYLMLSTGTRLGFGVSVVGGVVLGALATALLRRDFRLHSFDSPAHMLRSMTGGALMGIGGVMSLGCSIGQGLSGFSTLSLASFLAVAGIVLGARLGIRGPLALSKH</sequence>
<evidence type="ECO:0000256" key="1">
    <source>
        <dbReference type="ARBA" id="ARBA00004429"/>
    </source>
</evidence>
<dbReference type="InterPro" id="IPR007272">
    <property type="entry name" value="Sulf_transp_TsuA/YedE"/>
</dbReference>
<name>A0AAW4YSZ8_9GAMM</name>
<dbReference type="AlphaFoldDB" id="A0AAW4YSZ8"/>
<keyword evidence="4" id="KW-0997">Cell inner membrane</keyword>
<feature type="transmembrane region" description="Helical" evidence="9">
    <location>
        <begin position="287"/>
        <end position="307"/>
    </location>
</feature>
<comment type="subcellular location">
    <subcellularLocation>
        <location evidence="1">Cell inner membrane</location>
        <topology evidence="1">Multi-pass membrane protein</topology>
    </subcellularLocation>
</comment>
<protein>
    <submittedName>
        <fullName evidence="10">YeeE/YedE family protein</fullName>
    </submittedName>
</protein>
<keyword evidence="2" id="KW-0813">Transport</keyword>
<dbReference type="RefSeq" id="WP_103969173.1">
    <property type="nucleotide sequence ID" value="NZ_FNVC01000010.1"/>
</dbReference>
<evidence type="ECO:0000256" key="9">
    <source>
        <dbReference type="SAM" id="Phobius"/>
    </source>
</evidence>
<keyword evidence="7 9" id="KW-0472">Membrane</keyword>
<evidence type="ECO:0000256" key="3">
    <source>
        <dbReference type="ARBA" id="ARBA00022475"/>
    </source>
</evidence>
<reference evidence="10" key="1">
    <citation type="submission" date="2020-05" db="EMBL/GenBank/DDBJ databases">
        <authorList>
            <person name="Wang L."/>
            <person name="Shao Z."/>
        </authorList>
    </citation>
    <scope>NUCLEOTIDE SEQUENCE</scope>
    <source>
        <strain evidence="10">MCCC 1A05776</strain>
    </source>
</reference>
<dbReference type="PANTHER" id="PTHR30574:SF1">
    <property type="entry name" value="SULPHUR TRANSPORT DOMAIN-CONTAINING PROTEIN"/>
    <property type="match status" value="1"/>
</dbReference>
<gene>
    <name evidence="10" type="ORF">HOP61_10895</name>
</gene>
<evidence type="ECO:0000313" key="11">
    <source>
        <dbReference type="Proteomes" id="UP001320178"/>
    </source>
</evidence>
<feature type="transmembrane region" description="Helical" evidence="9">
    <location>
        <begin position="45"/>
        <end position="70"/>
    </location>
</feature>
<feature type="transmembrane region" description="Helical" evidence="9">
    <location>
        <begin position="159"/>
        <end position="180"/>
    </location>
</feature>
<dbReference type="Proteomes" id="UP001320178">
    <property type="component" value="Unassembled WGS sequence"/>
</dbReference>
<proteinExistence type="inferred from homology"/>
<dbReference type="Pfam" id="PF04143">
    <property type="entry name" value="Sulf_transp"/>
    <property type="match status" value="1"/>
</dbReference>
<dbReference type="GO" id="GO:0005886">
    <property type="term" value="C:plasma membrane"/>
    <property type="evidence" value="ECO:0007669"/>
    <property type="project" value="UniProtKB-SubCell"/>
</dbReference>
<feature type="transmembrane region" description="Helical" evidence="9">
    <location>
        <begin position="313"/>
        <end position="332"/>
    </location>
</feature>
<keyword evidence="5 9" id="KW-0812">Transmembrane</keyword>
<keyword evidence="3" id="KW-1003">Cell membrane</keyword>
<feature type="transmembrane region" description="Helical" evidence="9">
    <location>
        <begin position="246"/>
        <end position="266"/>
    </location>
</feature>
<evidence type="ECO:0000256" key="5">
    <source>
        <dbReference type="ARBA" id="ARBA00022692"/>
    </source>
</evidence>
<feature type="transmembrane region" description="Helical" evidence="9">
    <location>
        <begin position="90"/>
        <end position="111"/>
    </location>
</feature>
<feature type="transmembrane region" description="Helical" evidence="9">
    <location>
        <begin position="118"/>
        <end position="139"/>
    </location>
</feature>
<comment type="caution">
    <text evidence="10">The sequence shown here is derived from an EMBL/GenBank/DDBJ whole genome shotgun (WGS) entry which is preliminary data.</text>
</comment>
<evidence type="ECO:0000256" key="6">
    <source>
        <dbReference type="ARBA" id="ARBA00022989"/>
    </source>
</evidence>
<reference evidence="10" key="2">
    <citation type="journal article" date="2021" name="Front. Microbiol.">
        <title>Aerobic Denitrification and Heterotrophic Sulfur Oxidation in the Genus Halomonas Revealed by Six Novel Species Characterizations and Genome-Based Analysis.</title>
        <authorList>
            <person name="Wang L."/>
            <person name="Shao Z."/>
        </authorList>
    </citation>
    <scope>NUCLEOTIDE SEQUENCE</scope>
    <source>
        <strain evidence="10">MCCC 1A05776</strain>
    </source>
</reference>
<evidence type="ECO:0000256" key="7">
    <source>
        <dbReference type="ARBA" id="ARBA00023136"/>
    </source>
</evidence>
<keyword evidence="6 9" id="KW-1133">Transmembrane helix</keyword>
<evidence type="ECO:0000256" key="4">
    <source>
        <dbReference type="ARBA" id="ARBA00022519"/>
    </source>
</evidence>
<comment type="similarity">
    <text evidence="8">Belongs to the TsuA/YedE (TC 9.B.102) family.</text>
</comment>
<evidence type="ECO:0000313" key="10">
    <source>
        <dbReference type="EMBL" id="MCE8051802.1"/>
    </source>
</evidence>
<accession>A0AAW4YSZ8</accession>